<dbReference type="GO" id="GO:0050660">
    <property type="term" value="F:flavin adenine dinucleotide binding"/>
    <property type="evidence" value="ECO:0007669"/>
    <property type="project" value="InterPro"/>
</dbReference>
<dbReference type="PANTHER" id="PTHR13878">
    <property type="entry name" value="GULONOLACTONE OXIDASE"/>
    <property type="match status" value="1"/>
</dbReference>
<accession>A0A0D2H710</accession>
<comment type="similarity">
    <text evidence="1">Belongs to the oxygen-dependent FAD-linked oxidoreductase family.</text>
</comment>
<keyword evidence="5" id="KW-1185">Reference proteome</keyword>
<dbReference type="OrthoDB" id="9983560at2759"/>
<proteinExistence type="inferred from homology"/>
<protein>
    <recommendedName>
        <fullName evidence="6">FAD-binding PCMH-type domain-containing protein</fullName>
    </recommendedName>
</protein>
<keyword evidence="2" id="KW-0560">Oxidoreductase</keyword>
<feature type="chain" id="PRO_5002259281" description="FAD-binding PCMH-type domain-containing protein" evidence="3">
    <location>
        <begin position="29"/>
        <end position="472"/>
    </location>
</feature>
<sequence>MGVLFSSGWLPLMLLAIISAASASAANAAPSGSCKCIPGDQCWPPNILWDFFNFTVGGNSIRTQPVALSCCPGPASSPAQCTYVDANWNNATLQAANVVGLSYPTNISCPPVNATAGESAQGSRTLGVSPSYAANCTNPQQVALTVVFSKLFNIRLAVRNTGHDQLGRSERSNGLEVWIRHLRNGITFQNTFESSTGCTTSNWTGSAFKVAGGYSWGDGAAEAQKHNVVIVTGGTPSVLELAVVLADGSLVAANGCLHSDLFVALCGGGGGTYGVVVSSTVKAHPTVNVTVQHLAIPAPLFADVTTDYVHGFAIFNAAVAHAQSAFDATRAKLAKYNLTSVFISEGYVSYPDYWTYYHAESGSEPPVSLPAALRTMIETIAGTLDQFTTNNLELVGGGQVFRDASEPYSGVTPVWRISYFNSVVARVSSLDTPQAVLDEKQHDITYVKVPATKRLAPTTGAYMNETSRFDPD</sequence>
<feature type="signal peptide" evidence="3">
    <location>
        <begin position="1"/>
        <end position="28"/>
    </location>
</feature>
<dbReference type="InterPro" id="IPR016169">
    <property type="entry name" value="FAD-bd_PCMH_sub2"/>
</dbReference>
<dbReference type="Gene3D" id="3.30.465.10">
    <property type="match status" value="2"/>
</dbReference>
<dbReference type="GeneID" id="27703466"/>
<dbReference type="Proteomes" id="UP000053789">
    <property type="component" value="Unassembled WGS sequence"/>
</dbReference>
<evidence type="ECO:0000256" key="2">
    <source>
        <dbReference type="ARBA" id="ARBA00023002"/>
    </source>
</evidence>
<dbReference type="HOGENOM" id="CLU_018354_4_3_1"/>
<organism evidence="4 5">
    <name type="scientific">Cladophialophora bantiana (strain ATCC 10958 / CBS 173.52 / CDC B-1940 / NIH 8579)</name>
    <name type="common">Xylohypha bantiana</name>
    <dbReference type="NCBI Taxonomy" id="1442370"/>
    <lineage>
        <taxon>Eukaryota</taxon>
        <taxon>Fungi</taxon>
        <taxon>Dikarya</taxon>
        <taxon>Ascomycota</taxon>
        <taxon>Pezizomycotina</taxon>
        <taxon>Eurotiomycetes</taxon>
        <taxon>Chaetothyriomycetidae</taxon>
        <taxon>Chaetothyriales</taxon>
        <taxon>Herpotrichiellaceae</taxon>
        <taxon>Cladophialophora</taxon>
    </lineage>
</organism>
<dbReference type="VEuPathDB" id="FungiDB:Z519_10538"/>
<dbReference type="AlphaFoldDB" id="A0A0D2H710"/>
<reference evidence="4" key="1">
    <citation type="submission" date="2015-01" db="EMBL/GenBank/DDBJ databases">
        <title>The Genome Sequence of Cladophialophora bantiana CBS 173.52.</title>
        <authorList>
            <consortium name="The Broad Institute Genomics Platform"/>
            <person name="Cuomo C."/>
            <person name="de Hoog S."/>
            <person name="Gorbushina A."/>
            <person name="Stielow B."/>
            <person name="Teixiera M."/>
            <person name="Abouelleil A."/>
            <person name="Chapman S.B."/>
            <person name="Priest M."/>
            <person name="Young S.K."/>
            <person name="Wortman J."/>
            <person name="Nusbaum C."/>
            <person name="Birren B."/>
        </authorList>
    </citation>
    <scope>NUCLEOTIDE SEQUENCE [LARGE SCALE GENOMIC DNA]</scope>
    <source>
        <strain evidence="4">CBS 173.52</strain>
    </source>
</reference>
<keyword evidence="3" id="KW-0732">Signal</keyword>
<name>A0A0D2H710_CLAB1</name>
<gene>
    <name evidence="4" type="ORF">Z519_10538</name>
</gene>
<evidence type="ECO:0000256" key="3">
    <source>
        <dbReference type="SAM" id="SignalP"/>
    </source>
</evidence>
<dbReference type="RefSeq" id="XP_016615722.1">
    <property type="nucleotide sequence ID" value="XM_016768254.1"/>
</dbReference>
<dbReference type="InterPro" id="IPR050432">
    <property type="entry name" value="FAD-linked_Oxidoreductases_BP"/>
</dbReference>
<dbReference type="InterPro" id="IPR036318">
    <property type="entry name" value="FAD-bd_PCMH-like_sf"/>
</dbReference>
<evidence type="ECO:0000256" key="1">
    <source>
        <dbReference type="ARBA" id="ARBA00005466"/>
    </source>
</evidence>
<dbReference type="EMBL" id="KN846997">
    <property type="protein sequence ID" value="KIW89053.1"/>
    <property type="molecule type" value="Genomic_DNA"/>
</dbReference>
<dbReference type="GO" id="GO:0016491">
    <property type="term" value="F:oxidoreductase activity"/>
    <property type="evidence" value="ECO:0007669"/>
    <property type="project" value="UniProtKB-KW"/>
</dbReference>
<evidence type="ECO:0008006" key="6">
    <source>
        <dbReference type="Google" id="ProtNLM"/>
    </source>
</evidence>
<evidence type="ECO:0000313" key="4">
    <source>
        <dbReference type="EMBL" id="KIW89053.1"/>
    </source>
</evidence>
<dbReference type="PANTHER" id="PTHR13878:SF91">
    <property type="entry name" value="FAD BINDING DOMAIN PROTEIN (AFU_ORTHOLOGUE AFUA_6G12070)-RELATED"/>
    <property type="match status" value="1"/>
</dbReference>
<dbReference type="SUPFAM" id="SSF56176">
    <property type="entry name" value="FAD-binding/transporter-associated domain-like"/>
    <property type="match status" value="1"/>
</dbReference>
<evidence type="ECO:0000313" key="5">
    <source>
        <dbReference type="Proteomes" id="UP000053789"/>
    </source>
</evidence>